<feature type="domain" description="Glycosyltransferase 2-like" evidence="1">
    <location>
        <begin position="12"/>
        <end position="134"/>
    </location>
</feature>
<dbReference type="Gene3D" id="1.25.40.10">
    <property type="entry name" value="Tetratricopeptide repeat domain"/>
    <property type="match status" value="1"/>
</dbReference>
<dbReference type="InterPro" id="IPR029044">
    <property type="entry name" value="Nucleotide-diphossugar_trans"/>
</dbReference>
<accession>A0A8S5PXW0</accession>
<dbReference type="Gene3D" id="3.90.550.10">
    <property type="entry name" value="Spore Coat Polysaccharide Biosynthesis Protein SpsA, Chain A"/>
    <property type="match status" value="1"/>
</dbReference>
<name>A0A8S5PXW0_9CAUD</name>
<reference evidence="2" key="1">
    <citation type="journal article" date="2021" name="Proc. Natl. Acad. Sci. U.S.A.">
        <title>A Catalog of Tens of Thousands of Viruses from Human Metagenomes Reveals Hidden Associations with Chronic Diseases.</title>
        <authorList>
            <person name="Tisza M.J."/>
            <person name="Buck C.B."/>
        </authorList>
    </citation>
    <scope>NUCLEOTIDE SEQUENCE</scope>
    <source>
        <strain evidence="2">Ctgsk7</strain>
    </source>
</reference>
<dbReference type="InterPro" id="IPR001173">
    <property type="entry name" value="Glyco_trans_2-like"/>
</dbReference>
<dbReference type="PANTHER" id="PTHR43630">
    <property type="entry name" value="POLY-BETA-1,6-N-ACETYL-D-GLUCOSAMINE SYNTHASE"/>
    <property type="match status" value="1"/>
</dbReference>
<dbReference type="EMBL" id="BK015533">
    <property type="protein sequence ID" value="DAE11433.1"/>
    <property type="molecule type" value="Genomic_DNA"/>
</dbReference>
<dbReference type="InterPro" id="IPR011990">
    <property type="entry name" value="TPR-like_helical_dom_sf"/>
</dbReference>
<protein>
    <submittedName>
        <fullName evidence="2">Glycosyltransferase</fullName>
    </submittedName>
</protein>
<dbReference type="Pfam" id="PF00535">
    <property type="entry name" value="Glycos_transf_2"/>
    <property type="match status" value="1"/>
</dbReference>
<dbReference type="PANTHER" id="PTHR43630:SF2">
    <property type="entry name" value="GLYCOSYLTRANSFERASE"/>
    <property type="match status" value="1"/>
</dbReference>
<evidence type="ECO:0000259" key="1">
    <source>
        <dbReference type="Pfam" id="PF00535"/>
    </source>
</evidence>
<dbReference type="SUPFAM" id="SSF53448">
    <property type="entry name" value="Nucleotide-diphospho-sugar transferases"/>
    <property type="match status" value="1"/>
</dbReference>
<sequence length="388" mass="46660">MGNQTSKITSCLIIKNEKDNIIPLVESLLKFSDEIMIADTGSTDGTLDRLMVFSGDDRVHLTFFDWTDNFAEARNFAFNQPSKYTSENDYFFWCDGDDIIDDNLVKAILELKKKNFENFSSVMLDYKYPDGNFLCLRHSFIRKHDFEQWVGIVHEYPCFSGRNGVKFIDRNQAYLYHDKKPRINSCLRNLKIFTNKYLTDKTLDTFSLRDLFYYGYEFYNNGMDEDAKRIFDILLEKGTESRQPEWQEYYFVTAITYIAEMNFRKQDLETMFSYLSKAMKYFQVLRADTSYYLGYYFREIGMFDKSRHYLNYCKNLDYKDYINNTFSNEEFYKRKALELLCNVYWCLEDNQASYESYKELKEKYPESEVIDMNKDWYRELKMKGEIHD</sequence>
<organism evidence="2">
    <name type="scientific">Myoviridae sp. ctgsk7</name>
    <dbReference type="NCBI Taxonomy" id="2825151"/>
    <lineage>
        <taxon>Viruses</taxon>
        <taxon>Duplodnaviria</taxon>
        <taxon>Heunggongvirae</taxon>
        <taxon>Uroviricota</taxon>
        <taxon>Caudoviricetes</taxon>
    </lineage>
</organism>
<evidence type="ECO:0000313" key="2">
    <source>
        <dbReference type="EMBL" id="DAE11433.1"/>
    </source>
</evidence>
<proteinExistence type="predicted"/>